<accession>A0AAD7GJ96</accession>
<dbReference type="SMART" id="SM00220">
    <property type="entry name" value="S_TKc"/>
    <property type="match status" value="1"/>
</dbReference>
<evidence type="ECO:0000313" key="3">
    <source>
        <dbReference type="EMBL" id="KAJ7690622.1"/>
    </source>
</evidence>
<gene>
    <name evidence="3" type="ORF">B0H17DRAFT_581150</name>
</gene>
<feature type="compositionally biased region" description="Polar residues" evidence="1">
    <location>
        <begin position="65"/>
        <end position="74"/>
    </location>
</feature>
<feature type="region of interest" description="Disordered" evidence="1">
    <location>
        <begin position="842"/>
        <end position="864"/>
    </location>
</feature>
<dbReference type="SUPFAM" id="SSF56112">
    <property type="entry name" value="Protein kinase-like (PK-like)"/>
    <property type="match status" value="1"/>
</dbReference>
<feature type="compositionally biased region" description="Low complexity" evidence="1">
    <location>
        <begin position="709"/>
        <end position="718"/>
    </location>
</feature>
<feature type="region of interest" description="Disordered" evidence="1">
    <location>
        <begin position="1"/>
        <end position="48"/>
    </location>
</feature>
<protein>
    <recommendedName>
        <fullName evidence="2">Protein kinase domain-containing protein</fullName>
    </recommendedName>
</protein>
<proteinExistence type="predicted"/>
<dbReference type="GO" id="GO:0005524">
    <property type="term" value="F:ATP binding"/>
    <property type="evidence" value="ECO:0007669"/>
    <property type="project" value="InterPro"/>
</dbReference>
<dbReference type="PROSITE" id="PS50011">
    <property type="entry name" value="PROTEIN_KINASE_DOM"/>
    <property type="match status" value="1"/>
</dbReference>
<evidence type="ECO:0000259" key="2">
    <source>
        <dbReference type="PROSITE" id="PS50011"/>
    </source>
</evidence>
<organism evidence="3 4">
    <name type="scientific">Mycena rosella</name>
    <name type="common">Pink bonnet</name>
    <name type="synonym">Agaricus rosellus</name>
    <dbReference type="NCBI Taxonomy" id="1033263"/>
    <lineage>
        <taxon>Eukaryota</taxon>
        <taxon>Fungi</taxon>
        <taxon>Dikarya</taxon>
        <taxon>Basidiomycota</taxon>
        <taxon>Agaricomycotina</taxon>
        <taxon>Agaricomycetes</taxon>
        <taxon>Agaricomycetidae</taxon>
        <taxon>Agaricales</taxon>
        <taxon>Marasmiineae</taxon>
        <taxon>Mycenaceae</taxon>
        <taxon>Mycena</taxon>
    </lineage>
</organism>
<feature type="region of interest" description="Disordered" evidence="1">
    <location>
        <begin position="279"/>
        <end position="309"/>
    </location>
</feature>
<dbReference type="GO" id="GO:0010506">
    <property type="term" value="P:regulation of autophagy"/>
    <property type="evidence" value="ECO:0007669"/>
    <property type="project" value="InterPro"/>
</dbReference>
<dbReference type="AlphaFoldDB" id="A0AAD7GJ96"/>
<evidence type="ECO:0000256" key="1">
    <source>
        <dbReference type="SAM" id="MobiDB-lite"/>
    </source>
</evidence>
<feature type="compositionally biased region" description="Polar residues" evidence="1">
    <location>
        <begin position="283"/>
        <end position="309"/>
    </location>
</feature>
<dbReference type="InterPro" id="IPR045269">
    <property type="entry name" value="Atg1-like"/>
</dbReference>
<feature type="compositionally biased region" description="Basic residues" evidence="1">
    <location>
        <begin position="618"/>
        <end position="629"/>
    </location>
</feature>
<dbReference type="InterPro" id="IPR000719">
    <property type="entry name" value="Prot_kinase_dom"/>
</dbReference>
<dbReference type="PROSITE" id="PS00108">
    <property type="entry name" value="PROTEIN_KINASE_ST"/>
    <property type="match status" value="1"/>
</dbReference>
<feature type="region of interest" description="Disordered" evidence="1">
    <location>
        <begin position="524"/>
        <end position="830"/>
    </location>
</feature>
<reference evidence="3" key="1">
    <citation type="submission" date="2023-03" db="EMBL/GenBank/DDBJ databases">
        <title>Massive genome expansion in bonnet fungi (Mycena s.s.) driven by repeated elements and novel gene families across ecological guilds.</title>
        <authorList>
            <consortium name="Lawrence Berkeley National Laboratory"/>
            <person name="Harder C.B."/>
            <person name="Miyauchi S."/>
            <person name="Viragh M."/>
            <person name="Kuo A."/>
            <person name="Thoen E."/>
            <person name="Andreopoulos B."/>
            <person name="Lu D."/>
            <person name="Skrede I."/>
            <person name="Drula E."/>
            <person name="Henrissat B."/>
            <person name="Morin E."/>
            <person name="Kohler A."/>
            <person name="Barry K."/>
            <person name="LaButti K."/>
            <person name="Morin E."/>
            <person name="Salamov A."/>
            <person name="Lipzen A."/>
            <person name="Mereny Z."/>
            <person name="Hegedus B."/>
            <person name="Baldrian P."/>
            <person name="Stursova M."/>
            <person name="Weitz H."/>
            <person name="Taylor A."/>
            <person name="Grigoriev I.V."/>
            <person name="Nagy L.G."/>
            <person name="Martin F."/>
            <person name="Kauserud H."/>
        </authorList>
    </citation>
    <scope>NUCLEOTIDE SEQUENCE</scope>
    <source>
        <strain evidence="3">CBHHK067</strain>
    </source>
</reference>
<dbReference type="InterPro" id="IPR008271">
    <property type="entry name" value="Ser/Thr_kinase_AS"/>
</dbReference>
<dbReference type="Gene3D" id="3.30.200.20">
    <property type="entry name" value="Phosphorylase Kinase, domain 1"/>
    <property type="match status" value="1"/>
</dbReference>
<dbReference type="GO" id="GO:0005737">
    <property type="term" value="C:cytoplasm"/>
    <property type="evidence" value="ECO:0007669"/>
    <property type="project" value="TreeGrafter"/>
</dbReference>
<dbReference type="Pfam" id="PF00069">
    <property type="entry name" value="Pkinase"/>
    <property type="match status" value="1"/>
</dbReference>
<feature type="compositionally biased region" description="Basic and acidic residues" evidence="1">
    <location>
        <begin position="591"/>
        <end position="605"/>
    </location>
</feature>
<feature type="compositionally biased region" description="Low complexity" evidence="1">
    <location>
        <begin position="659"/>
        <end position="681"/>
    </location>
</feature>
<dbReference type="Proteomes" id="UP001221757">
    <property type="component" value="Unassembled WGS sequence"/>
</dbReference>
<feature type="compositionally biased region" description="Polar residues" evidence="1">
    <location>
        <begin position="81"/>
        <end position="92"/>
    </location>
</feature>
<dbReference type="EMBL" id="JARKIE010000063">
    <property type="protein sequence ID" value="KAJ7690622.1"/>
    <property type="molecule type" value="Genomic_DNA"/>
</dbReference>
<dbReference type="PANTHER" id="PTHR24348">
    <property type="entry name" value="SERINE/THREONINE-PROTEIN KINASE UNC-51-RELATED"/>
    <property type="match status" value="1"/>
</dbReference>
<feature type="region of interest" description="Disordered" evidence="1">
    <location>
        <begin position="905"/>
        <end position="937"/>
    </location>
</feature>
<feature type="domain" description="Protein kinase" evidence="2">
    <location>
        <begin position="152"/>
        <end position="499"/>
    </location>
</feature>
<feature type="region of interest" description="Disordered" evidence="1">
    <location>
        <begin position="65"/>
        <end position="112"/>
    </location>
</feature>
<sequence>MLQYPTRPPLASHQDDYSRPNDFSPRPPNPLNSKRPQKEPFARAVFAPPPTVPLSISTNLVSARAISSSPSTASAKLRSPYISSRQTASPVSFSPRPLNKSPAASRRSSFSSVLEDVLQPGDLVGEGVELQGETIRLVSQDGHHDTEPAREFEVVRRLGAGSYAVVYQVLEVLERAPPSEDGHSSMMGHMDLDGRHTRSPSTTYGREYAIKCLSKANLNDEALTAQMDEVTIHQSLHSHPNIVTLHRTLETSSFLLLLLEYVPGEDLFYFLEQARDHYESSHTPDSADPSVSASHTPPTPSLLSTMNSSQMLSRTRLRLISSMFSQMCDAVAACHAQQVFHRDIKPENFIVTDGFVEVDGRRERKVIVKLTDFGLSTTDVESSDMDCGSAPYMSFECRNNVAPSYRPRAADVWSLGIVLINMLYHYNPWTDTKQGVCGSFDLFRQQPVTFFMQRFVGMTRPVAEHLANKVFNVLDDPKDDSERISAAEFGIWAKDLPDLLGNQSPGHQRAGSTASLTHGHRISCSIPLSHRPSSRQASGTASAIRTPAIQSRSLSRAGSFGPAFETAYEKPEASELSTVIDQDVEEQEEEREYREFQDNDNDGRGSEIGTESRSPSTNKRRKRGARKGKGSQPPPTPKDETLETLAVASQSLAREISRASRAASTASSGRSHTTRSSSTRGRPFEPVSMYAMPVPLLNSVPPVPPLPKLPTSSSAPPSHGAPPPITKKPSKWKLSFGKSSAAALGRVSPVEEAPPSTDLPMSATASNVTSLIMGLNAPPAQPAPSAPAEDWARGRRGARPPVSATSDGLNPGRHRDTYTPSRSPHPVGENWAYDADLRSERAVSPNSVRSGRPVTSSASSMVSGNWRSSAFTTSSAGTSTSAFTRYSNASARSISTTATSVSASSWRTNGVKPPQPPSALHSTTAPPKNVKSKPPCAPRRCRFSDRLSLVMNGVPWELDQLPRGQYHNPVGDIFGSPPVRQPRTRKPKDLQLGTIAERPVASQKSPLMSPELQRRDAATSTTDLSGSPREEDGDGPKKVPKAQINALAKMLSALRR</sequence>
<dbReference type="Gene3D" id="1.10.510.10">
    <property type="entry name" value="Transferase(Phosphotransferase) domain 1"/>
    <property type="match status" value="1"/>
</dbReference>
<dbReference type="GO" id="GO:0004674">
    <property type="term" value="F:protein serine/threonine kinase activity"/>
    <property type="evidence" value="ECO:0007669"/>
    <property type="project" value="InterPro"/>
</dbReference>
<comment type="caution">
    <text evidence="3">The sequence shown here is derived from an EMBL/GenBank/DDBJ whole genome shotgun (WGS) entry which is preliminary data.</text>
</comment>
<keyword evidence="4" id="KW-1185">Reference proteome</keyword>
<feature type="compositionally biased region" description="Low complexity" evidence="1">
    <location>
        <begin position="101"/>
        <end position="112"/>
    </location>
</feature>
<feature type="compositionally biased region" description="Polar residues" evidence="1">
    <location>
        <begin position="844"/>
        <end position="864"/>
    </location>
</feature>
<name>A0AAD7GJ96_MYCRO</name>
<dbReference type="InterPro" id="IPR011009">
    <property type="entry name" value="Kinase-like_dom_sf"/>
</dbReference>
<feature type="compositionally biased region" description="Polar residues" evidence="1">
    <location>
        <begin position="534"/>
        <end position="556"/>
    </location>
</feature>
<feature type="region of interest" description="Disordered" evidence="1">
    <location>
        <begin position="968"/>
        <end position="1056"/>
    </location>
</feature>
<dbReference type="PANTHER" id="PTHR24348:SF68">
    <property type="entry name" value="SERINE_THREONINE-PROTEIN KINASE ATG1C"/>
    <property type="match status" value="1"/>
</dbReference>
<feature type="compositionally biased region" description="Basic and acidic residues" evidence="1">
    <location>
        <begin position="1028"/>
        <end position="1037"/>
    </location>
</feature>
<evidence type="ECO:0000313" key="4">
    <source>
        <dbReference type="Proteomes" id="UP001221757"/>
    </source>
</evidence>